<comment type="caution">
    <text evidence="4">The sequence shown here is derived from an EMBL/GenBank/DDBJ whole genome shotgun (WGS) entry which is preliminary data.</text>
</comment>
<dbReference type="CDD" id="cd00118">
    <property type="entry name" value="LysM"/>
    <property type="match status" value="1"/>
</dbReference>
<dbReference type="InterPro" id="IPR036779">
    <property type="entry name" value="LysM_dom_sf"/>
</dbReference>
<feature type="signal peptide" evidence="2">
    <location>
        <begin position="1"/>
        <end position="20"/>
    </location>
</feature>
<evidence type="ECO:0000259" key="3">
    <source>
        <dbReference type="PROSITE" id="PS51782"/>
    </source>
</evidence>
<proteinExistence type="predicted"/>
<dbReference type="Proteomes" id="UP000289485">
    <property type="component" value="Unassembled WGS sequence"/>
</dbReference>
<dbReference type="Gene3D" id="3.10.350.10">
    <property type="entry name" value="LysM domain"/>
    <property type="match status" value="1"/>
</dbReference>
<keyword evidence="2" id="KW-0732">Signal</keyword>
<dbReference type="AlphaFoldDB" id="A0A4V1QC28"/>
<gene>
    <name evidence="4" type="ORF">DF216_02805</name>
</gene>
<evidence type="ECO:0000256" key="1">
    <source>
        <dbReference type="SAM" id="MobiDB-lite"/>
    </source>
</evidence>
<evidence type="ECO:0000313" key="4">
    <source>
        <dbReference type="EMBL" id="RXX22299.1"/>
    </source>
</evidence>
<feature type="compositionally biased region" description="Low complexity" evidence="1">
    <location>
        <begin position="157"/>
        <end position="233"/>
    </location>
</feature>
<dbReference type="SUPFAM" id="SSF54106">
    <property type="entry name" value="LysM domain"/>
    <property type="match status" value="1"/>
</dbReference>
<protein>
    <submittedName>
        <fullName evidence="4">Peptidoglycan-binding protein LysM</fullName>
    </submittedName>
</protein>
<dbReference type="EMBL" id="QEWJ01000002">
    <property type="protein sequence ID" value="RXX22299.1"/>
    <property type="molecule type" value="Genomic_DNA"/>
</dbReference>
<organism evidence="4 5">
    <name type="scientific">Streptococcus oralis</name>
    <dbReference type="NCBI Taxonomy" id="1303"/>
    <lineage>
        <taxon>Bacteria</taxon>
        <taxon>Bacillati</taxon>
        <taxon>Bacillota</taxon>
        <taxon>Bacilli</taxon>
        <taxon>Lactobacillales</taxon>
        <taxon>Streptococcaceae</taxon>
        <taxon>Streptococcus</taxon>
    </lineage>
</organism>
<feature type="chain" id="PRO_5039194377" evidence="2">
    <location>
        <begin position="21"/>
        <end position="399"/>
    </location>
</feature>
<feature type="domain" description="LysM" evidence="3">
    <location>
        <begin position="47"/>
        <end position="91"/>
    </location>
</feature>
<evidence type="ECO:0000313" key="5">
    <source>
        <dbReference type="Proteomes" id="UP000289485"/>
    </source>
</evidence>
<dbReference type="Pfam" id="PF26571">
    <property type="entry name" value="VldE"/>
    <property type="match status" value="1"/>
</dbReference>
<dbReference type="Pfam" id="PF01476">
    <property type="entry name" value="LysM"/>
    <property type="match status" value="1"/>
</dbReference>
<sequence length="399" mass="42378">MKKRIILASTVALSFAPALATQAEEIAWTARTVEQIQNDVTKNENKNSYTVQYGDTLSTIAEALGVDVTVLANLNKITNMDLIFPDTVLTTTVNEAEEVTEVEIQTPQADSSEDVTTATADLTTNQVTVDEETVQVEDLSQPIEDAPTVTETEKTTEVAPSSEVSETATVAEETPSTETPVAEETAETTPAGAPVAETTSPVEEAPQAETSATEATEATTSAETSVAAAPVTERPADTTGTSATESTANSDTATSTYQAEQSQTPSRTYSAPAAPDYAGLAVAKSENAGLQPQTAAFKEEIANLFGITSFSGYRPGDSGDHGKGLAIDFMVPVSSALGDQIAEYAVQNMASRGINYIIWKQRFYAPYDSKYGPAYTWNPMPDRGSVTENHYDHVHVSMN</sequence>
<dbReference type="PROSITE" id="PS51782">
    <property type="entry name" value="LYSM"/>
    <property type="match status" value="1"/>
</dbReference>
<feature type="region of interest" description="Disordered" evidence="1">
    <location>
        <begin position="125"/>
        <end position="272"/>
    </location>
</feature>
<feature type="compositionally biased region" description="Polar residues" evidence="1">
    <location>
        <begin position="238"/>
        <end position="269"/>
    </location>
</feature>
<reference evidence="4 5" key="1">
    <citation type="submission" date="2018-05" db="EMBL/GenBank/DDBJ databases">
        <title>Streptococcus from otitis media.</title>
        <authorList>
            <person name="Wayes A.M."/>
            <person name="Jakubovics N.S."/>
        </authorList>
    </citation>
    <scope>NUCLEOTIDE SEQUENCE [LARGE SCALE GENOMIC DNA]</scope>
    <source>
        <strain evidence="4 5">NU43</strain>
    </source>
</reference>
<accession>A0A4V1QC28</accession>
<evidence type="ECO:0000256" key="2">
    <source>
        <dbReference type="SAM" id="SignalP"/>
    </source>
</evidence>
<name>A0A4V1QC28_STROR</name>
<dbReference type="SMART" id="SM00257">
    <property type="entry name" value="LysM"/>
    <property type="match status" value="1"/>
</dbReference>
<dbReference type="InterPro" id="IPR018392">
    <property type="entry name" value="LysM"/>
</dbReference>
<dbReference type="InterPro" id="IPR058593">
    <property type="entry name" value="ARB_07466-like_C"/>
</dbReference>
<dbReference type="RefSeq" id="WP_129325899.1">
    <property type="nucleotide sequence ID" value="NZ_QEWJ01000002.1"/>
</dbReference>